<proteinExistence type="predicted"/>
<accession>A0AAE9N2E0</accession>
<evidence type="ECO:0000313" key="2">
    <source>
        <dbReference type="EMBL" id="UTZ27704.1"/>
    </source>
</evidence>
<feature type="domain" description="AAA+ ATPase" evidence="1">
    <location>
        <begin position="23"/>
        <end position="332"/>
    </location>
</feature>
<dbReference type="SUPFAM" id="SSF52540">
    <property type="entry name" value="P-loop containing nucleoside triphosphate hydrolases"/>
    <property type="match status" value="1"/>
</dbReference>
<dbReference type="Proteomes" id="UP001058687">
    <property type="component" value="Chromosome 1"/>
</dbReference>
<dbReference type="InterPro" id="IPR003593">
    <property type="entry name" value="AAA+_ATPase"/>
</dbReference>
<dbReference type="RefSeq" id="WP_255935298.1">
    <property type="nucleotide sequence ID" value="NZ_CP050467.1"/>
</dbReference>
<protein>
    <submittedName>
        <fullName evidence="2">ATP-binding protein</fullName>
    </submittedName>
</protein>
<dbReference type="Gene3D" id="3.40.50.300">
    <property type="entry name" value="P-loop containing nucleotide triphosphate hydrolases"/>
    <property type="match status" value="1"/>
</dbReference>
<sequence>MKQIQDIHISLIHSNQPARVEIDGKNLIITGGNGCGKTCFLKQLYDGLNRISDVQARKSVQALSEELELANESIQRGAQDQDYTYFKSRAEKIKLELAEAQQVDIAMVDQDKFVQSYSDKLFVLSYYKAERQSKISVDDTKPSLHSLKTSEAAKPLTEHFGVLFEKYLVAQKVIYNDIIASKDDKAMPDALRIDAWLNKVQEDLRHLFEDDTLELAFNREKQSYYIHQINKKPFNFDELSSGFSAIMYIYTDLLMKVELKEIPANKLEGIVLIDEIDAHLHVSLQRRILSFFSYAFPNIQFIVTTHSPFVVQSIDNAIIYDLSKREQLEDLSAFSYQSILEGLLGVTVNSQSIEELLDDLDDAMHLGSPAHEKVSKLIERLDYDKENLSEEAYLFVKRAKRDFVREQLSSVAKCNNESNAKGK</sequence>
<organism evidence="2 3">
    <name type="scientific">Vibrio campbellii</name>
    <dbReference type="NCBI Taxonomy" id="680"/>
    <lineage>
        <taxon>Bacteria</taxon>
        <taxon>Pseudomonadati</taxon>
        <taxon>Pseudomonadota</taxon>
        <taxon>Gammaproteobacteria</taxon>
        <taxon>Vibrionales</taxon>
        <taxon>Vibrionaceae</taxon>
        <taxon>Vibrio</taxon>
    </lineage>
</organism>
<evidence type="ECO:0000313" key="3">
    <source>
        <dbReference type="Proteomes" id="UP001058687"/>
    </source>
</evidence>
<dbReference type="Pfam" id="PF13304">
    <property type="entry name" value="AAA_21"/>
    <property type="match status" value="1"/>
</dbReference>
<dbReference type="InterPro" id="IPR027417">
    <property type="entry name" value="P-loop_NTPase"/>
</dbReference>
<dbReference type="InterPro" id="IPR051396">
    <property type="entry name" value="Bact_Antivir_Def_Nuclease"/>
</dbReference>
<reference evidence="2" key="1">
    <citation type="submission" date="2020-03" db="EMBL/GenBank/DDBJ databases">
        <title>Five strains of Vibrio campbellii isolated from Mariana Trench.</title>
        <authorList>
            <person name="Liang J."/>
            <person name="Zhang X.-H."/>
        </authorList>
    </citation>
    <scope>NUCLEOTIDE SEQUENCE</scope>
    <source>
        <strain evidence="2">LJC014</strain>
    </source>
</reference>
<dbReference type="AlphaFoldDB" id="A0AAE9N2E0"/>
<evidence type="ECO:0000259" key="1">
    <source>
        <dbReference type="SMART" id="SM00382"/>
    </source>
</evidence>
<dbReference type="InterPro" id="IPR003959">
    <property type="entry name" value="ATPase_AAA_core"/>
</dbReference>
<dbReference type="SMART" id="SM00382">
    <property type="entry name" value="AAA"/>
    <property type="match status" value="1"/>
</dbReference>
<keyword evidence="2" id="KW-0547">Nucleotide-binding</keyword>
<dbReference type="PANTHER" id="PTHR43581:SF2">
    <property type="entry name" value="EXCINUCLEASE ATPASE SUBUNIT"/>
    <property type="match status" value="1"/>
</dbReference>
<keyword evidence="2" id="KW-0067">ATP-binding</keyword>
<dbReference type="GO" id="GO:0016887">
    <property type="term" value="F:ATP hydrolysis activity"/>
    <property type="evidence" value="ECO:0007669"/>
    <property type="project" value="InterPro"/>
</dbReference>
<dbReference type="GO" id="GO:0005524">
    <property type="term" value="F:ATP binding"/>
    <property type="evidence" value="ECO:0007669"/>
    <property type="project" value="UniProtKB-KW"/>
</dbReference>
<name>A0AAE9N2E0_9VIBR</name>
<dbReference type="PANTHER" id="PTHR43581">
    <property type="entry name" value="ATP/GTP PHOSPHATASE"/>
    <property type="match status" value="1"/>
</dbReference>
<dbReference type="EMBL" id="CP050467">
    <property type="protein sequence ID" value="UTZ27704.1"/>
    <property type="molecule type" value="Genomic_DNA"/>
</dbReference>
<gene>
    <name evidence="2" type="ORF">HB761_13675</name>
</gene>